<reference evidence="8" key="2">
    <citation type="submission" date="2020-09" db="EMBL/GenBank/DDBJ databases">
        <authorList>
            <person name="Sun Q."/>
            <person name="Sedlacek I."/>
        </authorList>
    </citation>
    <scope>NUCLEOTIDE SEQUENCE</scope>
    <source>
        <strain evidence="8">CCM 7684</strain>
    </source>
</reference>
<keyword evidence="3" id="KW-1003">Cell membrane</keyword>
<gene>
    <name evidence="8" type="ORF">GCM10007276_01100</name>
</gene>
<evidence type="ECO:0000256" key="7">
    <source>
        <dbReference type="SAM" id="Phobius"/>
    </source>
</evidence>
<dbReference type="GO" id="GO:0015109">
    <property type="term" value="F:chromate transmembrane transporter activity"/>
    <property type="evidence" value="ECO:0007669"/>
    <property type="project" value="InterPro"/>
</dbReference>
<evidence type="ECO:0000256" key="3">
    <source>
        <dbReference type="ARBA" id="ARBA00022475"/>
    </source>
</evidence>
<feature type="transmembrane region" description="Helical" evidence="7">
    <location>
        <begin position="143"/>
        <end position="176"/>
    </location>
</feature>
<comment type="subcellular location">
    <subcellularLocation>
        <location evidence="1">Cell membrane</location>
        <topology evidence="1">Multi-pass membrane protein</topology>
    </subcellularLocation>
</comment>
<dbReference type="Pfam" id="PF02417">
    <property type="entry name" value="Chromate_transp"/>
    <property type="match status" value="1"/>
</dbReference>
<dbReference type="PANTHER" id="PTHR43663">
    <property type="entry name" value="CHROMATE TRANSPORT PROTEIN-RELATED"/>
    <property type="match status" value="1"/>
</dbReference>
<dbReference type="GO" id="GO:0005886">
    <property type="term" value="C:plasma membrane"/>
    <property type="evidence" value="ECO:0007669"/>
    <property type="project" value="UniProtKB-SubCell"/>
</dbReference>
<evidence type="ECO:0000256" key="1">
    <source>
        <dbReference type="ARBA" id="ARBA00004651"/>
    </source>
</evidence>
<evidence type="ECO:0000313" key="8">
    <source>
        <dbReference type="EMBL" id="GGE27699.1"/>
    </source>
</evidence>
<feature type="transmembrane region" description="Helical" evidence="7">
    <location>
        <begin position="117"/>
        <end position="137"/>
    </location>
</feature>
<dbReference type="InterPro" id="IPR052518">
    <property type="entry name" value="CHR_Transporter"/>
</dbReference>
<dbReference type="Proteomes" id="UP000602745">
    <property type="component" value="Unassembled WGS sequence"/>
</dbReference>
<comment type="similarity">
    <text evidence="2">Belongs to the chromate ion transporter (CHR) (TC 2.A.51) family.</text>
</comment>
<keyword evidence="9" id="KW-1185">Reference proteome</keyword>
<evidence type="ECO:0000256" key="4">
    <source>
        <dbReference type="ARBA" id="ARBA00022692"/>
    </source>
</evidence>
<evidence type="ECO:0000256" key="2">
    <source>
        <dbReference type="ARBA" id="ARBA00005262"/>
    </source>
</evidence>
<dbReference type="AlphaFoldDB" id="A0A8J2YEX3"/>
<dbReference type="EMBL" id="BMCP01000001">
    <property type="protein sequence ID" value="GGE27699.1"/>
    <property type="molecule type" value="Genomic_DNA"/>
</dbReference>
<feature type="transmembrane region" description="Helical" evidence="7">
    <location>
        <begin position="77"/>
        <end position="96"/>
    </location>
</feature>
<organism evidence="8 9">
    <name type="scientific">Agaricicola taiwanensis</name>
    <dbReference type="NCBI Taxonomy" id="591372"/>
    <lineage>
        <taxon>Bacteria</taxon>
        <taxon>Pseudomonadati</taxon>
        <taxon>Pseudomonadota</taxon>
        <taxon>Alphaproteobacteria</taxon>
        <taxon>Rhodobacterales</taxon>
        <taxon>Paracoccaceae</taxon>
        <taxon>Agaricicola</taxon>
    </lineage>
</organism>
<dbReference type="PANTHER" id="PTHR43663:SF1">
    <property type="entry name" value="CHROMATE TRANSPORTER"/>
    <property type="match status" value="1"/>
</dbReference>
<dbReference type="InterPro" id="IPR003370">
    <property type="entry name" value="Chromate_transpt"/>
</dbReference>
<reference evidence="8" key="1">
    <citation type="journal article" date="2014" name="Int. J. Syst. Evol. Microbiol.">
        <title>Complete genome sequence of Corynebacterium casei LMG S-19264T (=DSM 44701T), isolated from a smear-ripened cheese.</title>
        <authorList>
            <consortium name="US DOE Joint Genome Institute (JGI-PGF)"/>
            <person name="Walter F."/>
            <person name="Albersmeier A."/>
            <person name="Kalinowski J."/>
            <person name="Ruckert C."/>
        </authorList>
    </citation>
    <scope>NUCLEOTIDE SEQUENCE</scope>
    <source>
        <strain evidence="8">CCM 7684</strain>
    </source>
</reference>
<proteinExistence type="inferred from homology"/>
<evidence type="ECO:0000313" key="9">
    <source>
        <dbReference type="Proteomes" id="UP000602745"/>
    </source>
</evidence>
<name>A0A8J2YEX3_9RHOB</name>
<evidence type="ECO:0000256" key="5">
    <source>
        <dbReference type="ARBA" id="ARBA00022989"/>
    </source>
</evidence>
<protein>
    <submittedName>
        <fullName evidence="8">Chromate transporter</fullName>
    </submittedName>
</protein>
<dbReference type="RefSeq" id="WP_188407731.1">
    <property type="nucleotide sequence ID" value="NZ_BMCP01000001.1"/>
</dbReference>
<evidence type="ECO:0000256" key="6">
    <source>
        <dbReference type="ARBA" id="ARBA00023136"/>
    </source>
</evidence>
<keyword evidence="6 7" id="KW-0472">Membrane</keyword>
<keyword evidence="5 7" id="KW-1133">Transmembrane helix</keyword>
<comment type="caution">
    <text evidence="8">The sequence shown here is derived from an EMBL/GenBank/DDBJ whole genome shotgun (WGS) entry which is preliminary data.</text>
</comment>
<sequence>MNERDVLLQLALQFLTVSLLAIGGAAAVIPEIHRGVVETHQWMSSQEFANLFALAQAAPGPNVLVVTVIGWRVAGLAGALVATGAMTIPAFGLAYFAARFRQRWHMLDWYKRLERGAAPVTIGLIASAGCLLTLAVAQESWMSYAITAGMAAVIALTRLNPLIFLGVAAGLGLLGLV</sequence>
<feature type="transmembrane region" description="Helical" evidence="7">
    <location>
        <begin position="6"/>
        <end position="29"/>
    </location>
</feature>
<keyword evidence="4 7" id="KW-0812">Transmembrane</keyword>
<accession>A0A8J2YEX3</accession>